<dbReference type="InterPro" id="IPR000073">
    <property type="entry name" value="AB_hydrolase_1"/>
</dbReference>
<gene>
    <name evidence="2" type="ORF">FZD51_23270</name>
</gene>
<dbReference type="PANTHER" id="PTHR36837:SF2">
    <property type="entry name" value="POLY(3-HYDROXYALKANOATE) POLYMERASE SUBUNIT PHAC"/>
    <property type="match status" value="1"/>
</dbReference>
<evidence type="ECO:0000313" key="2">
    <source>
        <dbReference type="EMBL" id="TYS42297.1"/>
    </source>
</evidence>
<dbReference type="Gene3D" id="3.40.50.1820">
    <property type="entry name" value="alpha/beta hydrolase"/>
    <property type="match status" value="1"/>
</dbReference>
<comment type="caution">
    <text evidence="2">The sequence shown here is derived from an EMBL/GenBank/DDBJ whole genome shotgun (WGS) entry which is preliminary data.</text>
</comment>
<dbReference type="SUPFAM" id="SSF53474">
    <property type="entry name" value="alpha/beta-Hydrolases"/>
    <property type="match status" value="1"/>
</dbReference>
<dbReference type="InterPro" id="IPR051321">
    <property type="entry name" value="PHA/PHB_synthase"/>
</dbReference>
<evidence type="ECO:0000259" key="1">
    <source>
        <dbReference type="Pfam" id="PF00561"/>
    </source>
</evidence>
<dbReference type="AlphaFoldDB" id="A0A5D4QTH2"/>
<name>A0A5D4QTH2_9BACI</name>
<protein>
    <submittedName>
        <fullName evidence="2">Alpha/beta fold hydrolase</fullName>
    </submittedName>
</protein>
<dbReference type="RefSeq" id="WP_148976905.1">
    <property type="nucleotide sequence ID" value="NZ_JBNIKT010000027.1"/>
</dbReference>
<dbReference type="Proteomes" id="UP000322139">
    <property type="component" value="Unassembled WGS sequence"/>
</dbReference>
<keyword evidence="2" id="KW-0378">Hydrolase</keyword>
<dbReference type="EMBL" id="VTER01000016">
    <property type="protein sequence ID" value="TYS42297.1"/>
    <property type="molecule type" value="Genomic_DNA"/>
</dbReference>
<reference evidence="2 3" key="1">
    <citation type="submission" date="2019-08" db="EMBL/GenBank/DDBJ databases">
        <title>Bacillus genomes from the desert of Cuatro Cienegas, Coahuila.</title>
        <authorList>
            <person name="Olmedo-Alvarez G."/>
        </authorList>
    </citation>
    <scope>NUCLEOTIDE SEQUENCE [LARGE SCALE GENOMIC DNA]</scope>
    <source>
        <strain evidence="2 3">CH446_14T</strain>
    </source>
</reference>
<dbReference type="InterPro" id="IPR029058">
    <property type="entry name" value="AB_hydrolase_fold"/>
</dbReference>
<sequence length="354" mass="39537">MGDNISSSNGFWSEKEQERWKGFFRTLSAAQPDQGCTYRKAVWKKNKAVLWHYPPAEKKYSTPMFLIYSLINQPYILDLAPNESMIEVLVNSGYDVYLIDFGTPGYEDKDLTITDYIRDYIAKAAARALTHSGASELTVMGFCLGGTIAAIYASISEEPIKNLVLFVTPIDFSILPAYDEWIEAVSTGRADFDAVIDAFGIIPAPFMEAGMRLLTSPIYLSHYLSLLNRSYDEEYREKWLRFNTWTTGHIPFSGAALKQIFHELGRKNSLMDGSLVIDGKKADLANIQANLLAVATAGDRLVPREQVEPVIKLVSSKDRTFHLQHGGHANLASGGQLPPYLTDWLHEHSEPSGS</sequence>
<feature type="domain" description="AB hydrolase-1" evidence="1">
    <location>
        <begin position="83"/>
        <end position="330"/>
    </location>
</feature>
<organism evidence="2 3">
    <name type="scientific">Bacillus infantis</name>
    <dbReference type="NCBI Taxonomy" id="324767"/>
    <lineage>
        <taxon>Bacteria</taxon>
        <taxon>Bacillati</taxon>
        <taxon>Bacillota</taxon>
        <taxon>Bacilli</taxon>
        <taxon>Bacillales</taxon>
        <taxon>Bacillaceae</taxon>
        <taxon>Bacillus</taxon>
    </lineage>
</organism>
<evidence type="ECO:0000313" key="3">
    <source>
        <dbReference type="Proteomes" id="UP000322139"/>
    </source>
</evidence>
<proteinExistence type="predicted"/>
<dbReference type="Pfam" id="PF00561">
    <property type="entry name" value="Abhydrolase_1"/>
    <property type="match status" value="1"/>
</dbReference>
<accession>A0A5D4QTH2</accession>
<dbReference type="GO" id="GO:0016787">
    <property type="term" value="F:hydrolase activity"/>
    <property type="evidence" value="ECO:0007669"/>
    <property type="project" value="UniProtKB-KW"/>
</dbReference>
<dbReference type="PANTHER" id="PTHR36837">
    <property type="entry name" value="POLY(3-HYDROXYALKANOATE) POLYMERASE SUBUNIT PHAC"/>
    <property type="match status" value="1"/>
</dbReference>